<dbReference type="Proteomes" id="UP000324260">
    <property type="component" value="Unassembled WGS sequence"/>
</dbReference>
<evidence type="ECO:0000313" key="2">
    <source>
        <dbReference type="EMBL" id="TZG39146.1"/>
    </source>
</evidence>
<sequence length="526" mass="56915">MSDAQNELKRNRSWRNAYVSHMKDTRIKEIARQSAVDFKIANGESSTGSDFLDLVREVVSNHIPTNSAMESYKEAANAMGIQFSLNFQVNQTVAKMREDLDTLGIGGISTRGRLNIKDDAMDMFNDFVQKPLSEIREPIPQPPVREAFGSYPPPNVDKISNGSSSSSSGGDGPASDHVGEGHVSMGPTTTSSFPVTLDLNHDDIVNLQPLSSSGKGPRFDWTGDGIANPTAWVGPEDGLLAIDLGAEGQAGPDGQINQARELAFTEWVQGRADASEYTDMTALREVFDTNGNAQLDAGDERWNEFRVWQDANQDGQTDKGELRTLEQAGIERIALTPSPDGARTLADGTTVTGTSSYTTSDGSQGVAEDTVLRYAKNSRDGAATPSMQQLREELARSKVLQSEEALYGDAMPQYRVDERRTQPAWTPSAEDIAWGEEQGAKLMEKLGMTPMQSTPMSRWQRAKAWLGNRLGGAQSMTDVMDAPSKGLPETSELAGNAKLASSGSRFDMTTKAATGTPPVTSQPFMS</sequence>
<dbReference type="OrthoDB" id="6118688at2"/>
<dbReference type="PANTHER" id="PTHR39431:SF1">
    <property type="entry name" value="FRPA_C-RELATED PROTEIN"/>
    <property type="match status" value="1"/>
</dbReference>
<feature type="region of interest" description="Disordered" evidence="1">
    <location>
        <begin position="134"/>
        <end position="191"/>
    </location>
</feature>
<proteinExistence type="predicted"/>
<feature type="compositionally biased region" description="Polar residues" evidence="1">
    <location>
        <begin position="511"/>
        <end position="526"/>
    </location>
</feature>
<evidence type="ECO:0000313" key="3">
    <source>
        <dbReference type="Proteomes" id="UP000324260"/>
    </source>
</evidence>
<comment type="caution">
    <text evidence="2">The sequence shown here is derived from an EMBL/GenBank/DDBJ whole genome shotgun (WGS) entry which is preliminary data.</text>
</comment>
<feature type="region of interest" description="Disordered" evidence="1">
    <location>
        <begin position="480"/>
        <end position="526"/>
    </location>
</feature>
<dbReference type="EMBL" id="VTPU01000009">
    <property type="protein sequence ID" value="TZG39146.1"/>
    <property type="molecule type" value="Genomic_DNA"/>
</dbReference>
<protein>
    <submittedName>
        <fullName evidence="2">Uncharacterized protein</fullName>
    </submittedName>
</protein>
<reference evidence="2 3" key="1">
    <citation type="submission" date="2019-08" db="EMBL/GenBank/DDBJ databases">
        <title>Draft Genome Sequence of Halomonas eurihalina Isolated from Preserved Hide-surface.</title>
        <authorList>
            <person name="Hussain S.A."/>
            <person name="Xu A."/>
            <person name="Sarker M."/>
            <person name="Sommers C."/>
        </authorList>
    </citation>
    <scope>NUCLEOTIDE SEQUENCE [LARGE SCALE GENOMIC DNA]</scope>
    <source>
        <strain evidence="2 3">MS1</strain>
    </source>
</reference>
<accession>A0A5D9D5V5</accession>
<dbReference type="PANTHER" id="PTHR39431">
    <property type="entry name" value="FRPA/C-RELATED PROTEIN"/>
    <property type="match status" value="1"/>
</dbReference>
<organism evidence="2 3">
    <name type="scientific">Halomonas eurihalina</name>
    <dbReference type="NCBI Taxonomy" id="42566"/>
    <lineage>
        <taxon>Bacteria</taxon>
        <taxon>Pseudomonadati</taxon>
        <taxon>Pseudomonadota</taxon>
        <taxon>Gammaproteobacteria</taxon>
        <taxon>Oceanospirillales</taxon>
        <taxon>Halomonadaceae</taxon>
        <taxon>Halomonas</taxon>
    </lineage>
</organism>
<feature type="compositionally biased region" description="Low complexity" evidence="1">
    <location>
        <begin position="348"/>
        <end position="364"/>
    </location>
</feature>
<keyword evidence="3" id="KW-1185">Reference proteome</keyword>
<evidence type="ECO:0000256" key="1">
    <source>
        <dbReference type="SAM" id="MobiDB-lite"/>
    </source>
</evidence>
<dbReference type="AlphaFoldDB" id="A0A5D9D5V5"/>
<feature type="region of interest" description="Disordered" evidence="1">
    <location>
        <begin position="337"/>
        <end position="364"/>
    </location>
</feature>
<name>A0A5D9D5V5_HALER</name>
<gene>
    <name evidence="2" type="ORF">FZZ93_10505</name>
</gene>
<dbReference type="RefSeq" id="WP_149322281.1">
    <property type="nucleotide sequence ID" value="NZ_JARWAH010000003.1"/>
</dbReference>